<sequence length="153" mass="16815">MIVIYHDVGGTHSTATAANIHINNLPVDRIPNKSELLALPTFDKIHKNQLGHMIYIGKDEFGSKVYTVGRKYSPELLIPAIKDIFNIAGGEEELKIVDTHPTVNMWMKIGGFTSRKLGIVSIGRPIVTYGTLKAYNSIAEIVKGVKSSIKKGK</sequence>
<proteinExistence type="predicted"/>
<gene>
    <name evidence="1" type="ORF">P8V03_08680</name>
</gene>
<dbReference type="EMBL" id="JARUJP010000008">
    <property type="protein sequence ID" value="MDW8801231.1"/>
    <property type="molecule type" value="Genomic_DNA"/>
</dbReference>
<evidence type="ECO:0000313" key="1">
    <source>
        <dbReference type="EMBL" id="MDW8801231.1"/>
    </source>
</evidence>
<dbReference type="InterPro" id="IPR021525">
    <property type="entry name" value="DUF3189"/>
</dbReference>
<organism evidence="1 2">
    <name type="scientific">Clostridium tanneri</name>
    <dbReference type="NCBI Taxonomy" id="3037988"/>
    <lineage>
        <taxon>Bacteria</taxon>
        <taxon>Bacillati</taxon>
        <taxon>Bacillota</taxon>
        <taxon>Clostridia</taxon>
        <taxon>Eubacteriales</taxon>
        <taxon>Clostridiaceae</taxon>
        <taxon>Clostridium</taxon>
    </lineage>
</organism>
<dbReference type="Proteomes" id="UP001281656">
    <property type="component" value="Unassembled WGS sequence"/>
</dbReference>
<dbReference type="RefSeq" id="WP_261672906.1">
    <property type="nucleotide sequence ID" value="NZ_JARUJP010000008.1"/>
</dbReference>
<name>A0ABU4JTF8_9CLOT</name>
<evidence type="ECO:0000313" key="2">
    <source>
        <dbReference type="Proteomes" id="UP001281656"/>
    </source>
</evidence>
<accession>A0ABU4JTF8</accession>
<protein>
    <submittedName>
        <fullName evidence="1">DUF3189 family protein</fullName>
    </submittedName>
</protein>
<keyword evidence="2" id="KW-1185">Reference proteome</keyword>
<dbReference type="Pfam" id="PF11385">
    <property type="entry name" value="DUF3189"/>
    <property type="match status" value="1"/>
</dbReference>
<comment type="caution">
    <text evidence="1">The sequence shown here is derived from an EMBL/GenBank/DDBJ whole genome shotgun (WGS) entry which is preliminary data.</text>
</comment>
<reference evidence="1 2" key="1">
    <citation type="submission" date="2023-04" db="EMBL/GenBank/DDBJ databases">
        <title>Clostridium tannerae sp. nov., isolated from the fecal material of an alpaca.</title>
        <authorList>
            <person name="Miller S."/>
            <person name="Hendry M."/>
            <person name="King J."/>
            <person name="Sankaranarayanan K."/>
            <person name="Lawson P.A."/>
        </authorList>
    </citation>
    <scope>NUCLEOTIDE SEQUENCE [LARGE SCALE GENOMIC DNA]</scope>
    <source>
        <strain evidence="1 2">A1-XYC3</strain>
    </source>
</reference>